<dbReference type="Gene3D" id="1.10.10.10">
    <property type="entry name" value="Winged helix-like DNA-binding domain superfamily/Winged helix DNA-binding domain"/>
    <property type="match status" value="1"/>
</dbReference>
<dbReference type="InterPro" id="IPR036390">
    <property type="entry name" value="WH_DNA-bd_sf"/>
</dbReference>
<feature type="compositionally biased region" description="Gly residues" evidence="1">
    <location>
        <begin position="165"/>
        <end position="181"/>
    </location>
</feature>
<dbReference type="InterPro" id="IPR036388">
    <property type="entry name" value="WH-like_DNA-bd_sf"/>
</dbReference>
<organism evidence="2 3">
    <name type="scientific">Microbacterium saccharophilum</name>
    <dbReference type="NCBI Taxonomy" id="1213358"/>
    <lineage>
        <taxon>Bacteria</taxon>
        <taxon>Bacillati</taxon>
        <taxon>Actinomycetota</taxon>
        <taxon>Actinomycetes</taxon>
        <taxon>Micrococcales</taxon>
        <taxon>Microbacteriaceae</taxon>
        <taxon>Microbacterium</taxon>
    </lineage>
</organism>
<dbReference type="Proteomes" id="UP000321949">
    <property type="component" value="Unassembled WGS sequence"/>
</dbReference>
<reference evidence="2 3" key="1">
    <citation type="submission" date="2019-08" db="EMBL/GenBank/DDBJ databases">
        <authorList>
            <person name="Dong K."/>
        </authorList>
    </citation>
    <scope>NUCLEOTIDE SEQUENCE [LARGE SCALE GENOMIC DNA]</scope>
    <source>
        <strain evidence="2 3">K-1</strain>
    </source>
</reference>
<feature type="region of interest" description="Disordered" evidence="1">
    <location>
        <begin position="165"/>
        <end position="218"/>
    </location>
</feature>
<evidence type="ECO:0000256" key="1">
    <source>
        <dbReference type="SAM" id="MobiDB-lite"/>
    </source>
</evidence>
<dbReference type="OrthoDB" id="3697068at2"/>
<dbReference type="SUPFAM" id="SSF46785">
    <property type="entry name" value="Winged helix' DNA-binding domain"/>
    <property type="match status" value="1"/>
</dbReference>
<dbReference type="AlphaFoldDB" id="A0A5C8I8D1"/>
<accession>A0A5C8I8D1</accession>
<evidence type="ECO:0008006" key="4">
    <source>
        <dbReference type="Google" id="ProtNLM"/>
    </source>
</evidence>
<keyword evidence="3" id="KW-1185">Reference proteome</keyword>
<comment type="caution">
    <text evidence="2">The sequence shown here is derived from an EMBL/GenBank/DDBJ whole genome shotgun (WGS) entry which is preliminary data.</text>
</comment>
<protein>
    <recommendedName>
        <fullName evidence="4">Winged helix-turn-helix transcriptional regulator</fullName>
    </recommendedName>
</protein>
<proteinExistence type="predicted"/>
<dbReference type="EMBL" id="VRSX01000001">
    <property type="protein sequence ID" value="TXK15701.1"/>
    <property type="molecule type" value="Genomic_DNA"/>
</dbReference>
<sequence length="261" mass="28063">MDNTDNTDEGAGRPSRPLGFWLRTVDRLLEREFEAAFAAEGVTRRDWRILTLIDGDVEAPEALERLRGKKLRTLAERGWVTPTDAGWALTDEGRAAKERLGALVDGIRSKVAATVSDDDFATSVASLEAIARGLGWDGAERMPGGRGFGRRRGFGQGRGFGAGHGFGRPGFGQGHDVGPGFGRESDSDAENGDRRGFGPGGRGRDGHRGHGDCGHRGRGFGGEFAYGGRGHRDHPGHRMAEDAYARGFQAGFTRGESRRDA</sequence>
<evidence type="ECO:0000313" key="2">
    <source>
        <dbReference type="EMBL" id="TXK15701.1"/>
    </source>
</evidence>
<name>A0A5C8I8D1_9MICO</name>
<evidence type="ECO:0000313" key="3">
    <source>
        <dbReference type="Proteomes" id="UP000321949"/>
    </source>
</evidence>
<feature type="compositionally biased region" description="Basic and acidic residues" evidence="1">
    <location>
        <begin position="183"/>
        <end position="215"/>
    </location>
</feature>
<gene>
    <name evidence="2" type="ORF">FVP74_00855</name>
</gene>